<name>Q2N8P1_ERYLH</name>
<sequence length="150" mass="16538">MATLKQRPVNQFNFLVDMGNGNTDGPDAGFQEVSGMGMEVALAEYRNGNSLENSVMKVNGLIKATDATFKTGIIGSLTLYQWLDDIRNGAVSAMRTVTVSLMSEDHSETIMTWKLIRARIMKHTSGPLNAKGTDVAMQEMVLAYERLEME</sequence>
<dbReference type="eggNOG" id="ENOG503283Q">
    <property type="taxonomic scope" value="Bacteria"/>
</dbReference>
<keyword evidence="2" id="KW-1185">Reference proteome</keyword>
<dbReference type="PANTHER" id="PTHR38009">
    <property type="entry name" value="CONSERVED HYPOTHETICAL PHAGE TAIL PROTEIN"/>
    <property type="match status" value="1"/>
</dbReference>
<dbReference type="OrthoDB" id="9799891at2"/>
<dbReference type="RefSeq" id="WP_011414778.1">
    <property type="nucleotide sequence ID" value="NC_007722.1"/>
</dbReference>
<evidence type="ECO:0000313" key="2">
    <source>
        <dbReference type="Proteomes" id="UP000008808"/>
    </source>
</evidence>
<dbReference type="HOGENOM" id="CLU_101335_3_0_5"/>
<dbReference type="AlphaFoldDB" id="Q2N8P1"/>
<dbReference type="InterPro" id="IPR011747">
    <property type="entry name" value="CHP02241"/>
</dbReference>
<dbReference type="Proteomes" id="UP000008808">
    <property type="component" value="Chromosome"/>
</dbReference>
<proteinExistence type="predicted"/>
<protein>
    <submittedName>
        <fullName evidence="1">Conserved hypothetical phage tail region protein</fullName>
    </submittedName>
</protein>
<evidence type="ECO:0000313" key="1">
    <source>
        <dbReference type="EMBL" id="ABC63950.1"/>
    </source>
</evidence>
<dbReference type="STRING" id="314225.ELI_09290"/>
<accession>Q2N8P1</accession>
<reference evidence="2" key="1">
    <citation type="journal article" date="2009" name="J. Bacteriol.">
        <title>Complete genome sequence of Erythrobacter litoralis HTCC2594.</title>
        <authorList>
            <person name="Oh H.M."/>
            <person name="Giovannoni S.J."/>
            <person name="Ferriera S."/>
            <person name="Johnson J."/>
            <person name="Cho J.C."/>
        </authorList>
    </citation>
    <scope>NUCLEOTIDE SEQUENCE [LARGE SCALE GENOMIC DNA]</scope>
    <source>
        <strain evidence="2">HTCC2594</strain>
    </source>
</reference>
<organism evidence="1 2">
    <name type="scientific">Erythrobacter litoralis (strain HTCC2594)</name>
    <dbReference type="NCBI Taxonomy" id="314225"/>
    <lineage>
        <taxon>Bacteria</taxon>
        <taxon>Pseudomonadati</taxon>
        <taxon>Pseudomonadota</taxon>
        <taxon>Alphaproteobacteria</taxon>
        <taxon>Sphingomonadales</taxon>
        <taxon>Erythrobacteraceae</taxon>
        <taxon>Erythrobacter/Porphyrobacter group</taxon>
        <taxon>Erythrobacter</taxon>
    </lineage>
</organism>
<dbReference type="KEGG" id="eli:ELI_09290"/>
<dbReference type="GO" id="GO:0005198">
    <property type="term" value="F:structural molecule activity"/>
    <property type="evidence" value="ECO:0007669"/>
    <property type="project" value="InterPro"/>
</dbReference>
<dbReference type="EMBL" id="CP000157">
    <property type="protein sequence ID" value="ABC63950.1"/>
    <property type="molecule type" value="Genomic_DNA"/>
</dbReference>
<dbReference type="NCBIfam" id="TIGR02241">
    <property type="entry name" value="conserved hypothetical phage tail region protein"/>
    <property type="match status" value="1"/>
</dbReference>
<dbReference type="InterPro" id="IPR010667">
    <property type="entry name" value="Phage_T4_Gp19"/>
</dbReference>
<gene>
    <name evidence="1" type="ordered locus">ELI_09290</name>
</gene>
<dbReference type="Pfam" id="PF06841">
    <property type="entry name" value="Phage_T4_gp19"/>
    <property type="match status" value="1"/>
</dbReference>
<dbReference type="PANTHER" id="PTHR38009:SF1">
    <property type="entry name" value="CONSERVED HYPOTHETICAL PHAGE TAIL PROTEIN"/>
    <property type="match status" value="1"/>
</dbReference>